<feature type="compositionally biased region" description="Basic and acidic residues" evidence="4">
    <location>
        <begin position="1185"/>
        <end position="1197"/>
    </location>
</feature>
<dbReference type="GO" id="GO:0000981">
    <property type="term" value="F:DNA-binding transcription factor activity, RNA polymerase II-specific"/>
    <property type="evidence" value="ECO:0007669"/>
    <property type="project" value="InterPro"/>
</dbReference>
<name>A0A067TE72_GALM3</name>
<feature type="compositionally biased region" description="Low complexity" evidence="4">
    <location>
        <begin position="296"/>
        <end position="313"/>
    </location>
</feature>
<accession>A0A067TE72</accession>
<feature type="compositionally biased region" description="Low complexity" evidence="4">
    <location>
        <begin position="1443"/>
        <end position="1455"/>
    </location>
</feature>
<feature type="compositionally biased region" description="Low complexity" evidence="4">
    <location>
        <begin position="1115"/>
        <end position="1126"/>
    </location>
</feature>
<feature type="compositionally biased region" description="Polar residues" evidence="4">
    <location>
        <begin position="1340"/>
        <end position="1349"/>
    </location>
</feature>
<dbReference type="PROSITE" id="PS50048">
    <property type="entry name" value="ZN2_CY6_FUNGAL_2"/>
    <property type="match status" value="1"/>
</dbReference>
<keyword evidence="2" id="KW-0479">Metal-binding</keyword>
<sequence length="1467" mass="157866">MDANPPPMQQPPSSSSQTPPSANPHTPSTSSTGPQIRSRITVVCAECKRLKLKCDRRAPCGSCTKRDTVVRCIYSPAAAEKVDLHSLNNRLIHVETLLAIVTAGQTPPAFQSVYPFSYPSGVANASSNPSPAFVPAHTGSHHHHHHHHYAAPSSYSSADDSIMLSLQDIASIWLKDLDLGVPWLFTSTPSVQEHLPSNSGYIKLEPSSIDFELSHSHYNSTASPLVIDVDTLHFSSRLPRSSSPLKDTHQQRSSAQLLLPALSIYYHVPSISPPGTSPASSSAFPHHPSTYPLPLPTSASGSSPSLPLPQPQYSRPQVTPALLALLPPLPRCKSLLQTARDVFRVRPVPFEPGSCKGWKGFESRCLALIGGGASQERERERARKEKAREAKRARQIYFGGIAGLPQDDTDMDESNGSGSRSKECTDEQGNPEEQSLTFFATMCAVLAIGAVVPSPAFPMAGLSAPTESPAFFYALSQQALGVWDTHTTSGTQALDEAERMDYLLACLIGVEYLLLSGSAGGSAEKGERDGGCGPVYALVGKLVTAARGMGLGQDSYSSRKSKAGLGGNDKRFNASGSISTRETTKKEKKAEKEREREEWRRMVLWDVMFYDLFTADVLGHQPYIASYSYSMKLPACSSHIVPSDGDDRGSDDEDPDFDSGIQMQPDEFNSQHRRQSILNSVAYGPADACERDETSYLGARYRLTQLAQAVKNRIAHPECCCGYTFDQAASLEDDIRRWQSSLPLSLKVPESALEASGPPSPVRDLPDGSNLTDKALHAQSCELATMANLLIVKIYLPFLRHAAASAAAVGQSTSLGTSSTSPSATGMTGGNSPAVPTSVSSPASQATVHAAQTIIRVAKNLQATQPSSKTDNSLSEVLPSMFDFYSLDKVVFDCVLICAHGALTGKTSTFAFDGAMLSDTVILGLNLLSELCSGPGLGETQKRVIEALYKRVLLRGGGMNLLKRKHDQVDGSSGVTATSYSTTKNPAAGSNGMTMMNGFDLSNVHATQDGQYLHDGPPIIQQQHNSLIDLSSSSNSSRSSAPPGSSIGSFPQDQLQRSEQQKTDLASAVTSVATVRLTRNGEKDQELEKEKKHPKKTHYPSVGIRVRPNKDGASRSRGQSASGSSGPQHPPLMTSTPRPLPSAESVLTYQQQLKQKTKTMASASGIPGGNKDDVQRSRSSSIKLARTEQQSRQRQPSDTDYTLPFGSPHQPSDAMDTETAHRKPFSMYDSTVQQQQLSPDHSPFSPRVFDQTHSTYDQQQSYDSGSASSGVHTDGMGYNAVSSPFSNSGGPPSSSGSPFASTSTTSSGHPATPTFNSHQPTPPVFGPQPPAPPPSASPTNYFHTPSTYNSSFGHSSSPPSLPNHHQSMSLSDMGLDQNMVPVPGTPVYDVKPSMDRHTQHHLLQQQHHMPRQPMGPPSNSYEDHEMPGHLSMGIASAPPWPPNQQQSQSPQPTQSYWDNDAAYRFYA</sequence>
<dbReference type="GO" id="GO:0008270">
    <property type="term" value="F:zinc ion binding"/>
    <property type="evidence" value="ECO:0007669"/>
    <property type="project" value="InterPro"/>
</dbReference>
<feature type="region of interest" description="Disordered" evidence="4">
    <location>
        <begin position="276"/>
        <end position="313"/>
    </location>
</feature>
<dbReference type="InterPro" id="IPR036864">
    <property type="entry name" value="Zn2-C6_fun-type_DNA-bd_sf"/>
</dbReference>
<feature type="domain" description="Zn(2)-C6 fungal-type" evidence="5">
    <location>
        <begin position="43"/>
        <end position="74"/>
    </location>
</feature>
<feature type="compositionally biased region" description="Pro residues" evidence="4">
    <location>
        <begin position="1320"/>
        <end position="1336"/>
    </location>
</feature>
<feature type="compositionally biased region" description="Low complexity" evidence="4">
    <location>
        <begin position="1282"/>
        <end position="1308"/>
    </location>
</feature>
<feature type="compositionally biased region" description="Polar residues" evidence="4">
    <location>
        <begin position="970"/>
        <end position="985"/>
    </location>
</feature>
<dbReference type="PROSITE" id="PS00463">
    <property type="entry name" value="ZN2_CY6_FUNGAL_1"/>
    <property type="match status" value="1"/>
</dbReference>
<evidence type="ECO:0000259" key="5">
    <source>
        <dbReference type="PROSITE" id="PS50048"/>
    </source>
</evidence>
<feature type="region of interest" description="Disordered" evidence="4">
    <location>
        <begin position="1"/>
        <end position="35"/>
    </location>
</feature>
<dbReference type="Gene3D" id="4.10.240.10">
    <property type="entry name" value="Zn(2)-C6 fungal-type DNA-binding domain"/>
    <property type="match status" value="1"/>
</dbReference>
<dbReference type="CDD" id="cd12148">
    <property type="entry name" value="fungal_TF_MHR"/>
    <property type="match status" value="1"/>
</dbReference>
<dbReference type="InterPro" id="IPR001138">
    <property type="entry name" value="Zn2Cys6_DnaBD"/>
</dbReference>
<dbReference type="Pfam" id="PF04082">
    <property type="entry name" value="Fungal_trans"/>
    <property type="match status" value="1"/>
</dbReference>
<feature type="compositionally biased region" description="Polar residues" evidence="4">
    <location>
        <begin position="1228"/>
        <end position="1239"/>
    </location>
</feature>
<feature type="region of interest" description="Disordered" evidence="4">
    <location>
        <begin position="965"/>
        <end position="991"/>
    </location>
</feature>
<dbReference type="HOGENOM" id="CLU_256130_0_0_1"/>
<evidence type="ECO:0000256" key="4">
    <source>
        <dbReference type="SAM" id="MobiDB-lite"/>
    </source>
</evidence>
<feature type="region of interest" description="Disordered" evidence="4">
    <location>
        <begin position="640"/>
        <end position="671"/>
    </location>
</feature>
<feature type="compositionally biased region" description="Polar residues" evidence="4">
    <location>
        <begin position="1251"/>
        <end position="1271"/>
    </location>
</feature>
<feature type="region of interest" description="Disordered" evidence="4">
    <location>
        <begin position="1030"/>
        <end position="1371"/>
    </location>
</feature>
<dbReference type="Pfam" id="PF00172">
    <property type="entry name" value="Zn_clus"/>
    <property type="match status" value="1"/>
</dbReference>
<dbReference type="GO" id="GO:0005634">
    <property type="term" value="C:nucleus"/>
    <property type="evidence" value="ECO:0007669"/>
    <property type="project" value="UniProtKB-SubCell"/>
</dbReference>
<feature type="compositionally biased region" description="Basic and acidic residues" evidence="4">
    <location>
        <begin position="582"/>
        <end position="593"/>
    </location>
</feature>
<feature type="region of interest" description="Disordered" evidence="4">
    <location>
        <begin position="1397"/>
        <end position="1459"/>
    </location>
</feature>
<organism evidence="6 7">
    <name type="scientific">Galerina marginata (strain CBS 339.88)</name>
    <dbReference type="NCBI Taxonomy" id="685588"/>
    <lineage>
        <taxon>Eukaryota</taxon>
        <taxon>Fungi</taxon>
        <taxon>Dikarya</taxon>
        <taxon>Basidiomycota</taxon>
        <taxon>Agaricomycotina</taxon>
        <taxon>Agaricomycetes</taxon>
        <taxon>Agaricomycetidae</taxon>
        <taxon>Agaricales</taxon>
        <taxon>Agaricineae</taxon>
        <taxon>Strophariaceae</taxon>
        <taxon>Galerina</taxon>
    </lineage>
</organism>
<reference evidence="7" key="1">
    <citation type="journal article" date="2014" name="Proc. Natl. Acad. Sci. U.S.A.">
        <title>Extensive sampling of basidiomycete genomes demonstrates inadequacy of the white-rot/brown-rot paradigm for wood decay fungi.</title>
        <authorList>
            <person name="Riley R."/>
            <person name="Salamov A.A."/>
            <person name="Brown D.W."/>
            <person name="Nagy L.G."/>
            <person name="Floudas D."/>
            <person name="Held B.W."/>
            <person name="Levasseur A."/>
            <person name="Lombard V."/>
            <person name="Morin E."/>
            <person name="Otillar R."/>
            <person name="Lindquist E.A."/>
            <person name="Sun H."/>
            <person name="LaButti K.M."/>
            <person name="Schmutz J."/>
            <person name="Jabbour D."/>
            <person name="Luo H."/>
            <person name="Baker S.E."/>
            <person name="Pisabarro A.G."/>
            <person name="Walton J.D."/>
            <person name="Blanchette R.A."/>
            <person name="Henrissat B."/>
            <person name="Martin F."/>
            <person name="Cullen D."/>
            <person name="Hibbett D.S."/>
            <person name="Grigoriev I.V."/>
        </authorList>
    </citation>
    <scope>NUCLEOTIDE SEQUENCE [LARGE SCALE GENOMIC DNA]</scope>
    <source>
        <strain evidence="7">CBS 339.88</strain>
    </source>
</reference>
<dbReference type="SUPFAM" id="SSF57701">
    <property type="entry name" value="Zn2/Cys6 DNA-binding domain"/>
    <property type="match status" value="1"/>
</dbReference>
<feature type="region of interest" description="Disordered" evidence="4">
    <location>
        <begin position="749"/>
        <end position="769"/>
    </location>
</feature>
<evidence type="ECO:0000313" key="7">
    <source>
        <dbReference type="Proteomes" id="UP000027222"/>
    </source>
</evidence>
<keyword evidence="7" id="KW-1185">Reference proteome</keyword>
<feature type="compositionally biased region" description="Low complexity" evidence="4">
    <location>
        <begin position="277"/>
        <end position="289"/>
    </location>
</feature>
<feature type="region of interest" description="Disordered" evidence="4">
    <location>
        <begin position="553"/>
        <end position="593"/>
    </location>
</feature>
<dbReference type="EMBL" id="KL142377">
    <property type="protein sequence ID" value="KDR77288.1"/>
    <property type="molecule type" value="Genomic_DNA"/>
</dbReference>
<feature type="compositionally biased region" description="Polar residues" evidence="4">
    <location>
        <begin position="23"/>
        <end position="35"/>
    </location>
</feature>
<gene>
    <name evidence="6" type="ORF">GALMADRAFT_267440</name>
</gene>
<feature type="region of interest" description="Disordered" evidence="4">
    <location>
        <begin position="402"/>
        <end position="431"/>
    </location>
</feature>
<proteinExistence type="predicted"/>
<evidence type="ECO:0000256" key="1">
    <source>
        <dbReference type="ARBA" id="ARBA00004123"/>
    </source>
</evidence>
<dbReference type="PANTHER" id="PTHR31001">
    <property type="entry name" value="UNCHARACTERIZED TRANSCRIPTIONAL REGULATORY PROTEIN"/>
    <property type="match status" value="1"/>
</dbReference>
<feature type="compositionally biased region" description="Pro residues" evidence="4">
    <location>
        <begin position="1"/>
        <end position="10"/>
    </location>
</feature>
<dbReference type="InterPro" id="IPR007219">
    <property type="entry name" value="XnlR_reg_dom"/>
</dbReference>
<dbReference type="SMART" id="SM00066">
    <property type="entry name" value="GAL4"/>
    <property type="match status" value="1"/>
</dbReference>
<feature type="compositionally biased region" description="Basic and acidic residues" evidence="4">
    <location>
        <begin position="1079"/>
        <end position="1091"/>
    </location>
</feature>
<dbReference type="OrthoDB" id="2269373at2759"/>
<evidence type="ECO:0000313" key="6">
    <source>
        <dbReference type="EMBL" id="KDR77288.1"/>
    </source>
</evidence>
<feature type="compositionally biased region" description="Low complexity" evidence="4">
    <location>
        <begin position="1030"/>
        <end position="1049"/>
    </location>
</feature>
<feature type="compositionally biased region" description="Low complexity" evidence="4">
    <location>
        <begin position="11"/>
        <end position="20"/>
    </location>
</feature>
<dbReference type="GO" id="GO:0006351">
    <property type="term" value="P:DNA-templated transcription"/>
    <property type="evidence" value="ECO:0007669"/>
    <property type="project" value="InterPro"/>
</dbReference>
<dbReference type="InterPro" id="IPR050613">
    <property type="entry name" value="Sec_Metabolite_Reg"/>
</dbReference>
<dbReference type="CDD" id="cd00067">
    <property type="entry name" value="GAL4"/>
    <property type="match status" value="1"/>
</dbReference>
<evidence type="ECO:0000256" key="2">
    <source>
        <dbReference type="ARBA" id="ARBA00022723"/>
    </source>
</evidence>
<evidence type="ECO:0000256" key="3">
    <source>
        <dbReference type="ARBA" id="ARBA00023242"/>
    </source>
</evidence>
<feature type="region of interest" description="Disordered" evidence="4">
    <location>
        <begin position="811"/>
        <end position="840"/>
    </location>
</feature>
<dbReference type="STRING" id="685588.A0A067TE72"/>
<protein>
    <recommendedName>
        <fullName evidence="5">Zn(2)-C6 fungal-type domain-containing protein</fullName>
    </recommendedName>
</protein>
<feature type="compositionally biased region" description="Low complexity" evidence="4">
    <location>
        <begin position="1350"/>
        <end position="1367"/>
    </location>
</feature>
<dbReference type="GO" id="GO:0003677">
    <property type="term" value="F:DNA binding"/>
    <property type="evidence" value="ECO:0007669"/>
    <property type="project" value="InterPro"/>
</dbReference>
<comment type="subcellular location">
    <subcellularLocation>
        <location evidence="1">Nucleus</location>
    </subcellularLocation>
</comment>
<dbReference type="Proteomes" id="UP000027222">
    <property type="component" value="Unassembled WGS sequence"/>
</dbReference>
<keyword evidence="3" id="KW-0539">Nucleus</keyword>